<dbReference type="RefSeq" id="WP_380702812.1">
    <property type="nucleotide sequence ID" value="NZ_JBHSAP010000007.1"/>
</dbReference>
<evidence type="ECO:0000313" key="2">
    <source>
        <dbReference type="Proteomes" id="UP001595843"/>
    </source>
</evidence>
<gene>
    <name evidence="1" type="ORF">ACFOUO_05120</name>
</gene>
<reference evidence="2" key="1">
    <citation type="journal article" date="2019" name="Int. J. Syst. Evol. Microbiol.">
        <title>The Global Catalogue of Microorganisms (GCM) 10K type strain sequencing project: providing services to taxonomists for standard genome sequencing and annotation.</title>
        <authorList>
            <consortium name="The Broad Institute Genomics Platform"/>
            <consortium name="The Broad Institute Genome Sequencing Center for Infectious Disease"/>
            <person name="Wu L."/>
            <person name="Ma J."/>
        </authorList>
    </citation>
    <scope>NUCLEOTIDE SEQUENCE [LARGE SCALE GENOMIC DNA]</scope>
    <source>
        <strain evidence="2">IBRC-M 10813</strain>
    </source>
</reference>
<keyword evidence="2" id="KW-1185">Reference proteome</keyword>
<proteinExistence type="predicted"/>
<sequence>MEQTTTASVPSVYQQAALRWKQGHHVFHVVLVTMNTMLEASMDALKQRDWPRLTASLDRLTALYKASTSTMKYAADFPVTLYEELIRPSMMPPFISPGFSGELNTEHTMMLEGFQHLRSRMKEELGNREQWPTPVAKSWTRLLSAQAYSRKHHALVCQKFVKDGASLLKDFYANKKETEKDGLQ</sequence>
<accession>A0ABV8JCT6</accession>
<evidence type="ECO:0000313" key="1">
    <source>
        <dbReference type="EMBL" id="MFC4076188.1"/>
    </source>
</evidence>
<dbReference type="Proteomes" id="UP001595843">
    <property type="component" value="Unassembled WGS sequence"/>
</dbReference>
<name>A0ABV8JCT6_9BACL</name>
<organism evidence="1 2">
    <name type="scientific">Salinithrix halophila</name>
    <dbReference type="NCBI Taxonomy" id="1485204"/>
    <lineage>
        <taxon>Bacteria</taxon>
        <taxon>Bacillati</taxon>
        <taxon>Bacillota</taxon>
        <taxon>Bacilli</taxon>
        <taxon>Bacillales</taxon>
        <taxon>Thermoactinomycetaceae</taxon>
        <taxon>Salinithrix</taxon>
    </lineage>
</organism>
<comment type="caution">
    <text evidence="1">The sequence shown here is derived from an EMBL/GenBank/DDBJ whole genome shotgun (WGS) entry which is preliminary data.</text>
</comment>
<protein>
    <submittedName>
        <fullName evidence="1">Uncharacterized protein</fullName>
    </submittedName>
</protein>
<dbReference type="EMBL" id="JBHSAP010000007">
    <property type="protein sequence ID" value="MFC4076188.1"/>
    <property type="molecule type" value="Genomic_DNA"/>
</dbReference>